<feature type="transmembrane region" description="Helical" evidence="7">
    <location>
        <begin position="333"/>
        <end position="366"/>
    </location>
</feature>
<feature type="transmembrane region" description="Helical" evidence="7">
    <location>
        <begin position="21"/>
        <end position="45"/>
    </location>
</feature>
<dbReference type="PANTHER" id="PTHR30572:SF4">
    <property type="entry name" value="ABC TRANSPORTER PERMEASE YTRF"/>
    <property type="match status" value="1"/>
</dbReference>
<keyword evidence="2" id="KW-1003">Cell membrane</keyword>
<dbReference type="AlphaFoldDB" id="A0A6L8LI54"/>
<gene>
    <name evidence="10" type="ORF">GR167_02150</name>
</gene>
<dbReference type="GO" id="GO:0005886">
    <property type="term" value="C:plasma membrane"/>
    <property type="evidence" value="ECO:0007669"/>
    <property type="project" value="UniProtKB-SubCell"/>
</dbReference>
<feature type="transmembrane region" description="Helical" evidence="7">
    <location>
        <begin position="285"/>
        <end position="312"/>
    </location>
</feature>
<dbReference type="InterPro" id="IPR025857">
    <property type="entry name" value="MacB_PCD"/>
</dbReference>
<dbReference type="Pfam" id="PF02687">
    <property type="entry name" value="FtsX"/>
    <property type="match status" value="1"/>
</dbReference>
<accession>A0A6L8LI54</accession>
<reference evidence="10 11" key="1">
    <citation type="submission" date="2020-01" db="EMBL/GenBank/DDBJ databases">
        <authorList>
            <person name="Chen S."/>
        </authorList>
    </citation>
    <scope>NUCLEOTIDE SEQUENCE [LARGE SCALE GENOMIC DNA]</scope>
    <source>
        <strain evidence="10 11">GS-10</strain>
    </source>
</reference>
<keyword evidence="3 7" id="KW-0812">Transmembrane</keyword>
<dbReference type="Proteomes" id="UP000479043">
    <property type="component" value="Unassembled WGS sequence"/>
</dbReference>
<dbReference type="Pfam" id="PF12704">
    <property type="entry name" value="MacB_PCD"/>
    <property type="match status" value="1"/>
</dbReference>
<dbReference type="InterPro" id="IPR003838">
    <property type="entry name" value="ABC3_permease_C"/>
</dbReference>
<dbReference type="RefSeq" id="WP_160971807.1">
    <property type="nucleotide sequence ID" value="NZ_WWEN01000002.1"/>
</dbReference>
<keyword evidence="4 7" id="KW-1133">Transmembrane helix</keyword>
<organism evidence="10 11">
    <name type="scientific">Thalassovita mangrovi</name>
    <dbReference type="NCBI Taxonomy" id="2692236"/>
    <lineage>
        <taxon>Bacteria</taxon>
        <taxon>Pseudomonadati</taxon>
        <taxon>Pseudomonadota</taxon>
        <taxon>Alphaproteobacteria</taxon>
        <taxon>Rhodobacterales</taxon>
        <taxon>Roseobacteraceae</taxon>
        <taxon>Thalassovita</taxon>
    </lineage>
</organism>
<feature type="domain" description="ABC3 transporter permease C-terminal" evidence="8">
    <location>
        <begin position="292"/>
        <end position="405"/>
    </location>
</feature>
<keyword evidence="11" id="KW-1185">Reference proteome</keyword>
<evidence type="ECO:0000259" key="8">
    <source>
        <dbReference type="Pfam" id="PF02687"/>
    </source>
</evidence>
<keyword evidence="5 7" id="KW-0472">Membrane</keyword>
<evidence type="ECO:0000256" key="2">
    <source>
        <dbReference type="ARBA" id="ARBA00022475"/>
    </source>
</evidence>
<dbReference type="InterPro" id="IPR050250">
    <property type="entry name" value="Macrolide_Exporter_MacB"/>
</dbReference>
<comment type="subcellular location">
    <subcellularLocation>
        <location evidence="1">Cell membrane</location>
        <topology evidence="1">Multi-pass membrane protein</topology>
    </subcellularLocation>
</comment>
<comment type="similarity">
    <text evidence="6">Belongs to the ABC-4 integral membrane protein family.</text>
</comment>
<name>A0A6L8LI54_9RHOB</name>
<comment type="caution">
    <text evidence="10">The sequence shown here is derived from an EMBL/GenBank/DDBJ whole genome shotgun (WGS) entry which is preliminary data.</text>
</comment>
<dbReference type="GO" id="GO:0022857">
    <property type="term" value="F:transmembrane transporter activity"/>
    <property type="evidence" value="ECO:0007669"/>
    <property type="project" value="TreeGrafter"/>
</dbReference>
<evidence type="ECO:0000256" key="4">
    <source>
        <dbReference type="ARBA" id="ARBA00022989"/>
    </source>
</evidence>
<dbReference type="EMBL" id="WWEN01000002">
    <property type="protein sequence ID" value="MYM54090.1"/>
    <property type="molecule type" value="Genomic_DNA"/>
</dbReference>
<evidence type="ECO:0000259" key="9">
    <source>
        <dbReference type="Pfam" id="PF12704"/>
    </source>
</evidence>
<proteinExistence type="inferred from homology"/>
<feature type="transmembrane region" description="Helical" evidence="7">
    <location>
        <begin position="372"/>
        <end position="395"/>
    </location>
</feature>
<feature type="domain" description="MacB-like periplasmic core" evidence="9">
    <location>
        <begin position="21"/>
        <end position="252"/>
    </location>
</feature>
<sequence length="412" mass="44220">MTFSETFKIAIRSLMANKLRSALTMLGIIIGVASVVTMIAVGAGASNQIQDQIRSLGANVLMINPEAARRDGVHRQGASQRALIDADARAIEAQLATVSHSVSSVRRSYQLIAGNRNWWTSVNGTQTGYFAIREWPLEAGRSFSAQEQQAGEKIILIGQTVAKQLFGSPAAALDRTIRILNSNFTVIGVLAAKGPSGFGSDQDDVVFMPLQTLRQRLLGGANQVNRDAVDYLLAKAVSEDAIAPARHEITALLRARHGLRPGMEDDFSVTVPAASMEAQNASARVFAWLLASIASVSLVVGGISIMNIMLVSVSERRREIGLRMALGARKRHVLRQFLIEAVLLCLFGGVIGLLIGLGATVLVAHFAQWPVYLSPGTMALSLLVSAGVGVFFGYYPARRAASEDPIQCLRTE</sequence>
<evidence type="ECO:0000256" key="6">
    <source>
        <dbReference type="ARBA" id="ARBA00038076"/>
    </source>
</evidence>
<evidence type="ECO:0000256" key="3">
    <source>
        <dbReference type="ARBA" id="ARBA00022692"/>
    </source>
</evidence>
<evidence type="ECO:0000313" key="10">
    <source>
        <dbReference type="EMBL" id="MYM54090.1"/>
    </source>
</evidence>
<dbReference type="PANTHER" id="PTHR30572">
    <property type="entry name" value="MEMBRANE COMPONENT OF TRANSPORTER-RELATED"/>
    <property type="match status" value="1"/>
</dbReference>
<evidence type="ECO:0000313" key="11">
    <source>
        <dbReference type="Proteomes" id="UP000479043"/>
    </source>
</evidence>
<protein>
    <submittedName>
        <fullName evidence="10">FtsX-like permease family protein</fullName>
    </submittedName>
</protein>
<evidence type="ECO:0000256" key="7">
    <source>
        <dbReference type="SAM" id="Phobius"/>
    </source>
</evidence>
<evidence type="ECO:0000256" key="1">
    <source>
        <dbReference type="ARBA" id="ARBA00004651"/>
    </source>
</evidence>
<evidence type="ECO:0000256" key="5">
    <source>
        <dbReference type="ARBA" id="ARBA00023136"/>
    </source>
</evidence>